<dbReference type="OrthoDB" id="4415835at2759"/>
<keyword evidence="7" id="KW-1185">Reference proteome</keyword>
<dbReference type="InterPro" id="IPR013708">
    <property type="entry name" value="Shikimate_DH-bd_N"/>
</dbReference>
<feature type="domain" description="SDH C-terminal" evidence="5">
    <location>
        <begin position="829"/>
        <end position="859"/>
    </location>
</feature>
<dbReference type="Pfam" id="PF01487">
    <property type="entry name" value="DHquinase_I"/>
    <property type="match status" value="1"/>
</dbReference>
<dbReference type="GO" id="GO:0003855">
    <property type="term" value="F:3-dehydroquinate dehydratase activity"/>
    <property type="evidence" value="ECO:0007669"/>
    <property type="project" value="InterPro"/>
</dbReference>
<dbReference type="Pfam" id="PF01488">
    <property type="entry name" value="Shikimate_DH"/>
    <property type="match status" value="1"/>
</dbReference>
<dbReference type="PANTHER" id="PTHR21090">
    <property type="entry name" value="AROM/DEHYDROQUINATE SYNTHASE"/>
    <property type="match status" value="1"/>
</dbReference>
<dbReference type="PRINTS" id="PR01100">
    <property type="entry name" value="SHIKIMTKNASE"/>
</dbReference>
<feature type="domain" description="Shikimate dehydrogenase substrate binding N-terminal" evidence="4">
    <location>
        <begin position="541"/>
        <end position="621"/>
    </location>
</feature>
<dbReference type="InterPro" id="IPR036291">
    <property type="entry name" value="NAD(P)-bd_dom_sf"/>
</dbReference>
<reference evidence="6" key="1">
    <citation type="journal article" date="2020" name="Stud. Mycol.">
        <title>101 Dothideomycetes genomes: a test case for predicting lifestyles and emergence of pathogens.</title>
        <authorList>
            <person name="Haridas S."/>
            <person name="Albert R."/>
            <person name="Binder M."/>
            <person name="Bloem J."/>
            <person name="Labutti K."/>
            <person name="Salamov A."/>
            <person name="Andreopoulos B."/>
            <person name="Baker S."/>
            <person name="Barry K."/>
            <person name="Bills G."/>
            <person name="Bluhm B."/>
            <person name="Cannon C."/>
            <person name="Castanera R."/>
            <person name="Culley D."/>
            <person name="Daum C."/>
            <person name="Ezra D."/>
            <person name="Gonzalez J."/>
            <person name="Henrissat B."/>
            <person name="Kuo A."/>
            <person name="Liang C."/>
            <person name="Lipzen A."/>
            <person name="Lutzoni F."/>
            <person name="Magnuson J."/>
            <person name="Mondo S."/>
            <person name="Nolan M."/>
            <person name="Ohm R."/>
            <person name="Pangilinan J."/>
            <person name="Park H.-J."/>
            <person name="Ramirez L."/>
            <person name="Alfaro M."/>
            <person name="Sun H."/>
            <person name="Tritt A."/>
            <person name="Yoshinaga Y."/>
            <person name="Zwiers L.-H."/>
            <person name="Turgeon B."/>
            <person name="Goodwin S."/>
            <person name="Spatafora J."/>
            <person name="Crous P."/>
            <person name="Grigoriev I."/>
        </authorList>
    </citation>
    <scope>NUCLEOTIDE SEQUENCE</scope>
    <source>
        <strain evidence="6">CBS 119687</strain>
    </source>
</reference>
<dbReference type="SUPFAM" id="SSF53223">
    <property type="entry name" value="Aminoacid dehydrogenase-like, N-terminal domain"/>
    <property type="match status" value="1"/>
</dbReference>
<evidence type="ECO:0000256" key="2">
    <source>
        <dbReference type="ARBA" id="ARBA00009349"/>
    </source>
</evidence>
<accession>A0A6A6ARF7</accession>
<dbReference type="CDD" id="cd01065">
    <property type="entry name" value="NAD_bind_Shikimate_DH"/>
    <property type="match status" value="1"/>
</dbReference>
<evidence type="ECO:0000259" key="5">
    <source>
        <dbReference type="Pfam" id="PF18317"/>
    </source>
</evidence>
<dbReference type="GeneID" id="54410525"/>
<dbReference type="Pfam" id="PF18317">
    <property type="entry name" value="SDH_C"/>
    <property type="match status" value="1"/>
</dbReference>
<dbReference type="Pfam" id="PF01202">
    <property type="entry name" value="SKI"/>
    <property type="match status" value="1"/>
</dbReference>
<evidence type="ECO:0000259" key="3">
    <source>
        <dbReference type="Pfam" id="PF01488"/>
    </source>
</evidence>
<dbReference type="InterPro" id="IPR006151">
    <property type="entry name" value="Shikm_DH/Glu-tRNA_Rdtase"/>
</dbReference>
<evidence type="ECO:0000256" key="1">
    <source>
        <dbReference type="ARBA" id="ARBA00006477"/>
    </source>
</evidence>
<evidence type="ECO:0000313" key="7">
    <source>
        <dbReference type="Proteomes" id="UP000799771"/>
    </source>
</evidence>
<dbReference type="InterPro" id="IPR031322">
    <property type="entry name" value="Shikimate/glucono_kinase"/>
</dbReference>
<dbReference type="Gene3D" id="3.20.20.70">
    <property type="entry name" value="Aldolase class I"/>
    <property type="match status" value="1"/>
</dbReference>
<dbReference type="AlphaFoldDB" id="A0A6A6ARF7"/>
<dbReference type="InterPro" id="IPR013785">
    <property type="entry name" value="Aldolase_TIM"/>
</dbReference>
<dbReference type="InterPro" id="IPR027417">
    <property type="entry name" value="P-loop_NTPase"/>
</dbReference>
<dbReference type="Gene3D" id="3.40.50.720">
    <property type="entry name" value="NAD(P)-binding Rossmann-like Domain"/>
    <property type="match status" value="1"/>
</dbReference>
<protein>
    <submittedName>
        <fullName evidence="6">Uncharacterized protein</fullName>
    </submittedName>
</protein>
<comment type="similarity">
    <text evidence="2">In the N-terminal section; belongs to the shikimate kinase family.</text>
</comment>
<dbReference type="SUPFAM" id="SSF52540">
    <property type="entry name" value="P-loop containing nucleoside triphosphate hydrolases"/>
    <property type="match status" value="1"/>
</dbReference>
<dbReference type="InterPro" id="IPR046346">
    <property type="entry name" value="Aminoacid_DH-like_N_sf"/>
</dbReference>
<dbReference type="SUPFAM" id="SSF51735">
    <property type="entry name" value="NAD(P)-binding Rossmann-fold domains"/>
    <property type="match status" value="1"/>
</dbReference>
<evidence type="ECO:0000313" key="6">
    <source>
        <dbReference type="EMBL" id="KAF2133534.1"/>
    </source>
</evidence>
<proteinExistence type="inferred from homology"/>
<sequence length="886" mass="98018">MAVAVAGTKRPFAAMSDDSPVSSGCSTPRAPHVPRDMGSHLHSIIDADAMVNSSVRSTPRETPVPFPPPGELRRSFEADASIVLIGMRGTGKSTLAVIASMACRRRVIDIDDLFQEATGFSTAKYRKQFGAPNHNLRQEELLRTALRVHSKHSIIVCNGGSLERNGQLLMQEFARTHPVIHVVRDLRSLHEYLGGVGLQRLKDMVAFSAPILRRCSNFEFYNLPETNVSRSAVPTEQPAAPAFLTLKRAQRTFLKFLSLIMSCNVSDGPVRHAIPSPEAGYPLSGVPTELRKHTFVVQAPLADLMKEEVDIQDLECGSDAFEVIVDPDVHQQQLESDRADDIGKCISKIRRSTVIPVIYHVLPVSTDDSRRASYLEHLHHGLRMAPDFATLDLSLESDTLAEVMQSRGSTKIIGHLHSDKPWDDASWVACYEAAVHLGCSVVRFTRPAMSTYDDAATQDLRLRIGTSNSPIPLVCYDSGRAGRHSACLNQYLTPVTPDSWREKADFATRAEHNPEISWLTAREITRALYATFIYDSMDIHLVGARLANTVTPDMHNAGYAVCGMPHRLLRAQTSSLNSLQELVRNPNFGGCIVIQPFKVEVISLADSLSSHARAIGAVNTLIPVRHLKEDGSVPGDVELFRERCQSGPIQALYGDNTEWIGLWACVRRGLSPANAVGPATCGLVIGAGGMARAAVYALLQLGVRNIVIFNRTLDKAEKIAAHYTRLVSSSTGATLMPSFGRQGPQPTFHILKSREDVWPDRFRQPTIIISCIPADPIDGGPATQFTLPPQWMQSATGGVVMEIEYRTLNTPLMQQVRDETSRLWTYMDGLDFLPEQAFAQFELFTGKRAPRRVMREEVLRAWRDEHGKADAEMVERRLKAIEHQEL</sequence>
<evidence type="ECO:0000259" key="4">
    <source>
        <dbReference type="Pfam" id="PF08501"/>
    </source>
</evidence>
<dbReference type="Gene3D" id="3.40.50.300">
    <property type="entry name" value="P-loop containing nucleotide triphosphate hydrolases"/>
    <property type="match status" value="1"/>
</dbReference>
<name>A0A6A6ARF7_9PLEO</name>
<dbReference type="Pfam" id="PF08501">
    <property type="entry name" value="Shikimate_dh_N"/>
    <property type="match status" value="1"/>
</dbReference>
<dbReference type="Gene3D" id="3.40.50.10860">
    <property type="entry name" value="Leucine Dehydrogenase, chain A, domain 1"/>
    <property type="match status" value="1"/>
</dbReference>
<dbReference type="PANTHER" id="PTHR21090:SF27">
    <property type="entry name" value="QUINATE REPRESSOR PROTEIN"/>
    <property type="match status" value="1"/>
</dbReference>
<dbReference type="RefSeq" id="XP_033527921.1">
    <property type="nucleotide sequence ID" value="XM_033670093.1"/>
</dbReference>
<dbReference type="EMBL" id="ML977499">
    <property type="protein sequence ID" value="KAF2133534.1"/>
    <property type="molecule type" value="Genomic_DNA"/>
</dbReference>
<dbReference type="GO" id="GO:0009423">
    <property type="term" value="P:chorismate biosynthetic process"/>
    <property type="evidence" value="ECO:0007669"/>
    <property type="project" value="TreeGrafter"/>
</dbReference>
<dbReference type="InterPro" id="IPR001381">
    <property type="entry name" value="DHquinase_I"/>
</dbReference>
<gene>
    <name evidence="6" type="ORF">P153DRAFT_381963</name>
</gene>
<organism evidence="6 7">
    <name type="scientific">Dothidotthia symphoricarpi CBS 119687</name>
    <dbReference type="NCBI Taxonomy" id="1392245"/>
    <lineage>
        <taxon>Eukaryota</taxon>
        <taxon>Fungi</taxon>
        <taxon>Dikarya</taxon>
        <taxon>Ascomycota</taxon>
        <taxon>Pezizomycotina</taxon>
        <taxon>Dothideomycetes</taxon>
        <taxon>Pleosporomycetidae</taxon>
        <taxon>Pleosporales</taxon>
        <taxon>Dothidotthiaceae</taxon>
        <taxon>Dothidotthia</taxon>
    </lineage>
</organism>
<dbReference type="InterPro" id="IPR041121">
    <property type="entry name" value="SDH_C"/>
</dbReference>
<dbReference type="Proteomes" id="UP000799771">
    <property type="component" value="Unassembled WGS sequence"/>
</dbReference>
<feature type="domain" description="Quinate/shikimate 5-dehydrogenase/glutamyl-tRNA reductase" evidence="3">
    <location>
        <begin position="683"/>
        <end position="724"/>
    </location>
</feature>
<dbReference type="SUPFAM" id="SSF51569">
    <property type="entry name" value="Aldolase"/>
    <property type="match status" value="1"/>
</dbReference>
<dbReference type="GO" id="GO:0004764">
    <property type="term" value="F:shikimate 3-dehydrogenase (NADP+) activity"/>
    <property type="evidence" value="ECO:0007669"/>
    <property type="project" value="InterPro"/>
</dbReference>
<dbReference type="FunFam" id="3.40.50.720:FF:000386">
    <property type="entry name" value="Quinate repressor protein"/>
    <property type="match status" value="1"/>
</dbReference>
<dbReference type="GO" id="GO:0003866">
    <property type="term" value="F:3-phosphoshikimate 1-carboxyvinyltransferase activity"/>
    <property type="evidence" value="ECO:0007669"/>
    <property type="project" value="TreeGrafter"/>
</dbReference>
<comment type="similarity">
    <text evidence="1">In the 2nd section; belongs to the type-I 3-dehydroquinase family.</text>
</comment>